<dbReference type="SUPFAM" id="SSF51197">
    <property type="entry name" value="Clavaminate synthase-like"/>
    <property type="match status" value="1"/>
</dbReference>
<keyword evidence="5" id="KW-0560">Oxidoreductase</keyword>
<gene>
    <name evidence="8" type="ORF">DID88_008439</name>
</gene>
<proteinExistence type="inferred from homology"/>
<evidence type="ECO:0000256" key="3">
    <source>
        <dbReference type="ARBA" id="ARBA00022723"/>
    </source>
</evidence>
<dbReference type="Proteomes" id="UP000249056">
    <property type="component" value="Unassembled WGS sequence"/>
</dbReference>
<comment type="caution">
    <text evidence="8">The sequence shown here is derived from an EMBL/GenBank/DDBJ whole genome shotgun (WGS) entry which is preliminary data.</text>
</comment>
<feature type="domain" description="TauD/TfdA-like" evidence="7">
    <location>
        <begin position="180"/>
        <end position="238"/>
    </location>
</feature>
<evidence type="ECO:0000256" key="1">
    <source>
        <dbReference type="ARBA" id="ARBA00001954"/>
    </source>
</evidence>
<dbReference type="Gene3D" id="3.60.130.10">
    <property type="entry name" value="Clavaminate synthase-like"/>
    <property type="match status" value="2"/>
</dbReference>
<keyword evidence="9" id="KW-1185">Reference proteome</keyword>
<sequence length="249" mass="28514">MAPGRLTEEDEWEDDVWFDEVQPFEYHDPALRANKSKPNLFRGGVKAKHITPKMGTILTGVKMEELSDAGKDELALLITERKIVVLREQSDFLHAGPQFQQDFMAYFGPLSIQPVSGSVKGHPPFHIIHRDHNEEEIANFFERKLTSTLWHHDVSYEKQPPGYVMLGILACPDVGGDTDSEKDMLLKFLVDHVCMGHDFQARVGWEKHSVVMFDGRSTLHTATVDYDSRIQARHLFRLAAMTEKTHVYR</sequence>
<evidence type="ECO:0000313" key="9">
    <source>
        <dbReference type="Proteomes" id="UP000249056"/>
    </source>
</evidence>
<dbReference type="PANTHER" id="PTHR30468:SF30">
    <property type="entry name" value="ALPHA-KETOGLUTARATE-DEPENDENT TAURINE DIOXYGENASE (AFU_ORTHOLOGUE AFUA_7G06030)"/>
    <property type="match status" value="1"/>
</dbReference>
<evidence type="ECO:0000256" key="2">
    <source>
        <dbReference type="ARBA" id="ARBA00005896"/>
    </source>
</evidence>
<keyword evidence="3" id="KW-0479">Metal-binding</keyword>
<evidence type="ECO:0000313" key="8">
    <source>
        <dbReference type="EMBL" id="RAL67698.1"/>
    </source>
</evidence>
<keyword evidence="6" id="KW-0408">Iron</keyword>
<feature type="domain" description="TauD/TfdA-like" evidence="7">
    <location>
        <begin position="48"/>
        <end position="178"/>
    </location>
</feature>
<protein>
    <recommendedName>
        <fullName evidence="7">TauD/TfdA-like domain-containing protein</fullName>
    </recommendedName>
</protein>
<dbReference type="EMBL" id="QKRW01000003">
    <property type="protein sequence ID" value="RAL67698.1"/>
    <property type="molecule type" value="Genomic_DNA"/>
</dbReference>
<dbReference type="Pfam" id="PF02668">
    <property type="entry name" value="TauD"/>
    <property type="match status" value="2"/>
</dbReference>
<dbReference type="InterPro" id="IPR051323">
    <property type="entry name" value="AtsK-like"/>
</dbReference>
<dbReference type="OrthoDB" id="10257314at2759"/>
<keyword evidence="4" id="KW-0223">Dioxygenase</keyword>
<name>A0A395J6C7_9HELO</name>
<evidence type="ECO:0000259" key="7">
    <source>
        <dbReference type="Pfam" id="PF02668"/>
    </source>
</evidence>
<dbReference type="GO" id="GO:0005737">
    <property type="term" value="C:cytoplasm"/>
    <property type="evidence" value="ECO:0007669"/>
    <property type="project" value="TreeGrafter"/>
</dbReference>
<organism evidence="8 9">
    <name type="scientific">Monilinia fructigena</name>
    <dbReference type="NCBI Taxonomy" id="38457"/>
    <lineage>
        <taxon>Eukaryota</taxon>
        <taxon>Fungi</taxon>
        <taxon>Dikarya</taxon>
        <taxon>Ascomycota</taxon>
        <taxon>Pezizomycotina</taxon>
        <taxon>Leotiomycetes</taxon>
        <taxon>Helotiales</taxon>
        <taxon>Sclerotiniaceae</taxon>
        <taxon>Monilinia</taxon>
    </lineage>
</organism>
<evidence type="ECO:0000256" key="6">
    <source>
        <dbReference type="ARBA" id="ARBA00023004"/>
    </source>
</evidence>
<dbReference type="InterPro" id="IPR042098">
    <property type="entry name" value="TauD-like_sf"/>
</dbReference>
<dbReference type="PANTHER" id="PTHR30468">
    <property type="entry name" value="ALPHA-KETOGLUTARATE-DEPENDENT SULFONATE DIOXYGENASE"/>
    <property type="match status" value="1"/>
</dbReference>
<reference evidence="8 9" key="1">
    <citation type="submission" date="2018-06" db="EMBL/GenBank/DDBJ databases">
        <title>Genome Sequence of the Brown Rot Fungal Pathogen Monilinia fructigena.</title>
        <authorList>
            <person name="Landi L."/>
            <person name="De Miccolis Angelini R.M."/>
            <person name="Pollastro S."/>
            <person name="Abate D."/>
            <person name="Faretra F."/>
            <person name="Romanazzi G."/>
        </authorList>
    </citation>
    <scope>NUCLEOTIDE SEQUENCE [LARGE SCALE GENOMIC DNA]</scope>
    <source>
        <strain evidence="8 9">Mfrg269</strain>
    </source>
</reference>
<evidence type="ECO:0000256" key="5">
    <source>
        <dbReference type="ARBA" id="ARBA00023002"/>
    </source>
</evidence>
<dbReference type="InterPro" id="IPR003819">
    <property type="entry name" value="TauD/TfdA-like"/>
</dbReference>
<evidence type="ECO:0000256" key="4">
    <source>
        <dbReference type="ARBA" id="ARBA00022964"/>
    </source>
</evidence>
<dbReference type="AlphaFoldDB" id="A0A395J6C7"/>
<comment type="cofactor">
    <cofactor evidence="1">
        <name>Fe(2+)</name>
        <dbReference type="ChEBI" id="CHEBI:29033"/>
    </cofactor>
</comment>
<dbReference type="GO" id="GO:0046872">
    <property type="term" value="F:metal ion binding"/>
    <property type="evidence" value="ECO:0007669"/>
    <property type="project" value="UniProtKB-KW"/>
</dbReference>
<accession>A0A395J6C7</accession>
<comment type="similarity">
    <text evidence="2">Belongs to the TfdA dioxygenase family.</text>
</comment>
<dbReference type="GO" id="GO:0016706">
    <property type="term" value="F:2-oxoglutarate-dependent dioxygenase activity"/>
    <property type="evidence" value="ECO:0007669"/>
    <property type="project" value="TreeGrafter"/>
</dbReference>